<keyword evidence="4 12" id="KW-0548">Nucleotidyltransferase</keyword>
<keyword evidence="1 12" id="KW-0533">Nickel</keyword>
<dbReference type="NCBIfam" id="NF008137">
    <property type="entry name" value="PRK10885.1"/>
    <property type="match status" value="1"/>
</dbReference>
<dbReference type="HAMAP" id="MF_01261">
    <property type="entry name" value="CCA_bact_type1"/>
    <property type="match status" value="1"/>
</dbReference>
<evidence type="ECO:0000313" key="14">
    <source>
        <dbReference type="EMBL" id="UZW75480.1"/>
    </source>
</evidence>
<evidence type="ECO:0000256" key="6">
    <source>
        <dbReference type="ARBA" id="ARBA00022741"/>
    </source>
</evidence>
<dbReference type="CDD" id="cd05398">
    <property type="entry name" value="NT_ClassII-CCAase"/>
    <property type="match status" value="1"/>
</dbReference>
<evidence type="ECO:0000256" key="7">
    <source>
        <dbReference type="ARBA" id="ARBA00022800"/>
    </source>
</evidence>
<dbReference type="KEGG" id="asem:NNL22_02455"/>
<dbReference type="Pfam" id="PF12627">
    <property type="entry name" value="PolyA_pol_RNAbd"/>
    <property type="match status" value="1"/>
</dbReference>
<keyword evidence="2 12" id="KW-0808">Transferase</keyword>
<dbReference type="AlphaFoldDB" id="A0A9E8HIV8"/>
<keyword evidence="9 12" id="KW-0067">ATP-binding</keyword>
<comment type="catalytic activity">
    <reaction evidence="12">
        <text>a tRNA with a 3' CCA end + 2 CTP + ATP = a tRNA with a 3' CCACCA end + 3 diphosphate</text>
        <dbReference type="Rhea" id="RHEA:76235"/>
        <dbReference type="Rhea" id="RHEA-COMP:10468"/>
        <dbReference type="Rhea" id="RHEA-COMP:18655"/>
        <dbReference type="ChEBI" id="CHEBI:30616"/>
        <dbReference type="ChEBI" id="CHEBI:33019"/>
        <dbReference type="ChEBI" id="CHEBI:37563"/>
        <dbReference type="ChEBI" id="CHEBI:83071"/>
        <dbReference type="ChEBI" id="CHEBI:195187"/>
    </reaction>
</comment>
<dbReference type="InterPro" id="IPR032828">
    <property type="entry name" value="PolyA_RNA-bd"/>
</dbReference>
<dbReference type="Pfam" id="PF01743">
    <property type="entry name" value="PolyA_pol"/>
    <property type="match status" value="1"/>
</dbReference>
<name>A0A9E8HIV8_9ALTE</name>
<dbReference type="InterPro" id="IPR012006">
    <property type="entry name" value="CCA_bact"/>
</dbReference>
<dbReference type="GO" id="GO:0004810">
    <property type="term" value="F:CCA tRNA nucleotidyltransferase activity"/>
    <property type="evidence" value="ECO:0007669"/>
    <property type="project" value="UniProtKB-UniRule"/>
</dbReference>
<dbReference type="GO" id="GO:0016791">
    <property type="term" value="F:phosphatase activity"/>
    <property type="evidence" value="ECO:0007669"/>
    <property type="project" value="UniProtKB-UniRule"/>
</dbReference>
<dbReference type="GO" id="GO:0000049">
    <property type="term" value="F:tRNA binding"/>
    <property type="evidence" value="ECO:0007669"/>
    <property type="project" value="UniProtKB-UniRule"/>
</dbReference>
<dbReference type="Gene3D" id="3.30.460.10">
    <property type="entry name" value="Beta Polymerase, domain 2"/>
    <property type="match status" value="1"/>
</dbReference>
<dbReference type="InterPro" id="IPR002646">
    <property type="entry name" value="PolA_pol_head_dom"/>
</dbReference>
<dbReference type="GO" id="GO:0005524">
    <property type="term" value="F:ATP binding"/>
    <property type="evidence" value="ECO:0007669"/>
    <property type="project" value="UniProtKB-UniRule"/>
</dbReference>
<evidence type="ECO:0000256" key="12">
    <source>
        <dbReference type="HAMAP-Rule" id="MF_01261"/>
    </source>
</evidence>
<feature type="binding site" evidence="12">
    <location>
        <position position="139"/>
    </location>
    <ligand>
        <name>ATP</name>
        <dbReference type="ChEBI" id="CHEBI:30616"/>
    </ligand>
</feature>
<dbReference type="PANTHER" id="PTHR47545:SF1">
    <property type="entry name" value="MULTIFUNCTIONAL CCA PROTEIN"/>
    <property type="match status" value="1"/>
</dbReference>
<feature type="binding site" evidence="12">
    <location>
        <position position="136"/>
    </location>
    <ligand>
        <name>CTP</name>
        <dbReference type="ChEBI" id="CHEBI:37563"/>
    </ligand>
</feature>
<feature type="binding site" evidence="12">
    <location>
        <position position="11"/>
    </location>
    <ligand>
        <name>ATP</name>
        <dbReference type="ChEBI" id="CHEBI:30616"/>
    </ligand>
</feature>
<feature type="binding site" evidence="12">
    <location>
        <position position="91"/>
    </location>
    <ligand>
        <name>ATP</name>
        <dbReference type="ChEBI" id="CHEBI:30616"/>
    </ligand>
</feature>
<dbReference type="HAMAP" id="MF_01262">
    <property type="entry name" value="CCA_bact_type2"/>
    <property type="match status" value="1"/>
</dbReference>
<dbReference type="EC" id="2.7.7.72" evidence="12"/>
<dbReference type="GO" id="GO:0000287">
    <property type="term" value="F:magnesium ion binding"/>
    <property type="evidence" value="ECO:0007669"/>
    <property type="project" value="UniProtKB-UniRule"/>
</dbReference>
<evidence type="ECO:0000256" key="3">
    <source>
        <dbReference type="ARBA" id="ARBA00022694"/>
    </source>
</evidence>
<keyword evidence="7 12" id="KW-0692">RNA repair</keyword>
<dbReference type="GO" id="GO:0004112">
    <property type="term" value="F:cyclic-nucleotide phosphodiesterase activity"/>
    <property type="evidence" value="ECO:0007669"/>
    <property type="project" value="UniProtKB-UniRule"/>
</dbReference>
<feature type="binding site" evidence="12">
    <location>
        <position position="136"/>
    </location>
    <ligand>
        <name>ATP</name>
        <dbReference type="ChEBI" id="CHEBI:30616"/>
    </ligand>
</feature>
<dbReference type="InterPro" id="IPR043519">
    <property type="entry name" value="NT_sf"/>
</dbReference>
<feature type="binding site" evidence="12">
    <location>
        <position position="11"/>
    </location>
    <ligand>
        <name>CTP</name>
        <dbReference type="ChEBI" id="CHEBI:37563"/>
    </ligand>
</feature>
<evidence type="ECO:0000256" key="10">
    <source>
        <dbReference type="ARBA" id="ARBA00022842"/>
    </source>
</evidence>
<evidence type="ECO:0000256" key="4">
    <source>
        <dbReference type="ARBA" id="ARBA00022695"/>
    </source>
</evidence>
<gene>
    <name evidence="12" type="primary">cca</name>
    <name evidence="14" type="ORF">NNL22_02455</name>
</gene>
<dbReference type="CDD" id="cd00077">
    <property type="entry name" value="HDc"/>
    <property type="match status" value="1"/>
</dbReference>
<dbReference type="Pfam" id="PF01966">
    <property type="entry name" value="HD"/>
    <property type="match status" value="1"/>
</dbReference>
<evidence type="ECO:0000256" key="1">
    <source>
        <dbReference type="ARBA" id="ARBA00022596"/>
    </source>
</evidence>
<dbReference type="EC" id="3.1.4.-" evidence="12"/>
<dbReference type="InterPro" id="IPR050124">
    <property type="entry name" value="tRNA_CCA-adding_enzyme"/>
</dbReference>
<dbReference type="Proteomes" id="UP001164472">
    <property type="component" value="Chromosome"/>
</dbReference>
<dbReference type="InterPro" id="IPR003607">
    <property type="entry name" value="HD/PDEase_dom"/>
</dbReference>
<feature type="binding site" evidence="12">
    <location>
        <position position="8"/>
    </location>
    <ligand>
        <name>ATP</name>
        <dbReference type="ChEBI" id="CHEBI:30616"/>
    </ligand>
</feature>
<dbReference type="PIRSF" id="PIRSF000813">
    <property type="entry name" value="CCA_bact"/>
    <property type="match status" value="1"/>
</dbReference>
<comment type="subunit">
    <text evidence="12">Monomer. Can also form homodimers and oligomers.</text>
</comment>
<sequence>MKIYLVGGAVRDRLLGLPIKDRDWVVVGATPEQMLSDGYQQVGADFPVFLHPKTKEEYALARTERKKGNGYLGFECHASPDVTLEEDLKRRDLTINAMASCENTIIDPYNGQDDLEQKVLRHVSDAFSEDPLRILRVARFAARFNHLGFSVAEETINLMSNIVQSGEASHLVAERVWQETSRALGEQSPWVYFEVLRECGALEVLFPELDRLFGVPQTEVHHPEIDTGIHSFMSLKAASLLSNDITVRFAALIHDLGKGLTPVSEWPKHHGHEKKGLAPIKALCTRLKAPNEIRNLSLLAGEFHTHVHRAFELKAATLLKVIKSSDAFRNPDRLQQLLLVCEADAKGRKGFETTEYPQRQYFLDAFDAAKSVEVSTLIDQGFSGKELGQALMRNQQDKIQQLKNSHPR</sequence>
<evidence type="ECO:0000256" key="8">
    <source>
        <dbReference type="ARBA" id="ARBA00022801"/>
    </source>
</evidence>
<reference evidence="14" key="1">
    <citation type="submission" date="2022-07" db="EMBL/GenBank/DDBJ databases">
        <title>Alkalimarinus sp. nov., isolated from gut of a Alitta virens.</title>
        <authorList>
            <person name="Yang A.I."/>
            <person name="Shin N.-R."/>
        </authorList>
    </citation>
    <scope>NUCLEOTIDE SEQUENCE</scope>
    <source>
        <strain evidence="14">FA028</strain>
    </source>
</reference>
<accession>A0A9E8HIV8</accession>
<keyword evidence="11 12" id="KW-0694">RNA-binding</keyword>
<evidence type="ECO:0000256" key="5">
    <source>
        <dbReference type="ARBA" id="ARBA00022723"/>
    </source>
</evidence>
<comment type="domain">
    <text evidence="12">Comprises two domains: an N-terminal domain containing the nucleotidyltransferase activity and a C-terminal HD domain associated with both phosphodiesterase and phosphatase activities.</text>
</comment>
<feature type="binding site" evidence="12">
    <location>
        <position position="139"/>
    </location>
    <ligand>
        <name>CTP</name>
        <dbReference type="ChEBI" id="CHEBI:37563"/>
    </ligand>
</feature>
<comment type="similarity">
    <text evidence="12">Belongs to the tRNA nucleotidyltransferase/poly(A) polymerase family. Bacterial CCA-adding enzyme type 1 subfamily.</text>
</comment>
<evidence type="ECO:0000256" key="11">
    <source>
        <dbReference type="ARBA" id="ARBA00022884"/>
    </source>
</evidence>
<feature type="binding site" evidence="12">
    <location>
        <position position="23"/>
    </location>
    <ligand>
        <name>Mg(2+)</name>
        <dbReference type="ChEBI" id="CHEBI:18420"/>
    </ligand>
</feature>
<keyword evidence="5 12" id="KW-0479">Metal-binding</keyword>
<proteinExistence type="inferred from homology"/>
<feature type="binding site" evidence="12">
    <location>
        <position position="91"/>
    </location>
    <ligand>
        <name>CTP</name>
        <dbReference type="ChEBI" id="CHEBI:37563"/>
    </ligand>
</feature>
<feature type="domain" description="HD" evidence="13">
    <location>
        <begin position="227"/>
        <end position="328"/>
    </location>
</feature>
<keyword evidence="6 12" id="KW-0547">Nucleotide-binding</keyword>
<dbReference type="GO" id="GO:0042245">
    <property type="term" value="P:RNA repair"/>
    <property type="evidence" value="ECO:0007669"/>
    <property type="project" value="UniProtKB-KW"/>
</dbReference>
<dbReference type="Gene3D" id="1.10.3090.10">
    <property type="entry name" value="cca-adding enzyme, domain 2"/>
    <property type="match status" value="1"/>
</dbReference>
<dbReference type="PANTHER" id="PTHR47545">
    <property type="entry name" value="MULTIFUNCTIONAL CCA PROTEIN"/>
    <property type="match status" value="1"/>
</dbReference>
<comment type="function">
    <text evidence="12">Catalyzes the addition and repair of the essential 3'-terminal CCA sequence in tRNAs without using a nucleic acid template. Adds these three nucleotides in the order of C, C, and A to the tRNA nucleotide-73, using CTP and ATP as substrates and producing inorganic pyrophosphate. tRNA 3'-terminal CCA addition is required both for tRNA processing and repair. Also involved in tRNA surveillance by mediating tandem CCA addition to generate a CCACCA at the 3' terminus of unstable tRNAs. While stable tRNAs receive only 3'-terminal CCA, unstable tRNAs are marked with CCACCA and rapidly degraded.</text>
</comment>
<organism evidence="14 15">
    <name type="scientific">Alkalimarinus sediminis</name>
    <dbReference type="NCBI Taxonomy" id="1632866"/>
    <lineage>
        <taxon>Bacteria</taxon>
        <taxon>Pseudomonadati</taxon>
        <taxon>Pseudomonadota</taxon>
        <taxon>Gammaproteobacteria</taxon>
        <taxon>Alteromonadales</taxon>
        <taxon>Alteromonadaceae</taxon>
        <taxon>Alkalimarinus</taxon>
    </lineage>
</organism>
<dbReference type="GO" id="GO:0001680">
    <property type="term" value="P:tRNA 3'-terminal CCA addition"/>
    <property type="evidence" value="ECO:0007669"/>
    <property type="project" value="UniProtKB-UniRule"/>
</dbReference>
<dbReference type="SUPFAM" id="SSF81891">
    <property type="entry name" value="Poly A polymerase C-terminal region-like"/>
    <property type="match status" value="1"/>
</dbReference>
<dbReference type="EMBL" id="CP101527">
    <property type="protein sequence ID" value="UZW75480.1"/>
    <property type="molecule type" value="Genomic_DNA"/>
</dbReference>
<comment type="miscellaneous">
    <text evidence="12">A single active site specifically recognizes both ATP and CTP and is responsible for their addition.</text>
</comment>
<feature type="binding site" evidence="12">
    <location>
        <position position="21"/>
    </location>
    <ligand>
        <name>Mg(2+)</name>
        <dbReference type="ChEBI" id="CHEBI:18420"/>
    </ligand>
</feature>
<evidence type="ECO:0000313" key="15">
    <source>
        <dbReference type="Proteomes" id="UP001164472"/>
    </source>
</evidence>
<evidence type="ECO:0000259" key="13">
    <source>
        <dbReference type="PROSITE" id="PS51831"/>
    </source>
</evidence>
<dbReference type="EC" id="3.1.3.-" evidence="12"/>
<dbReference type="RefSeq" id="WP_251813024.1">
    <property type="nucleotide sequence ID" value="NZ_CP101527.1"/>
</dbReference>
<comment type="cofactor">
    <cofactor evidence="12">
        <name>Ni(2+)</name>
        <dbReference type="ChEBI" id="CHEBI:49786"/>
    </cofactor>
    <text evidence="12">Nickel for phosphatase activity.</text>
</comment>
<keyword evidence="12" id="KW-0511">Multifunctional enzyme</keyword>
<dbReference type="PROSITE" id="PS51831">
    <property type="entry name" value="HD"/>
    <property type="match status" value="1"/>
</dbReference>
<protein>
    <recommendedName>
        <fullName evidence="12">Multifunctional CCA protein</fullName>
    </recommendedName>
    <domain>
        <recommendedName>
            <fullName evidence="12">CCA-adding enzyme</fullName>
            <ecNumber evidence="12">2.7.7.72</ecNumber>
        </recommendedName>
        <alternativeName>
            <fullName evidence="12">CCA tRNA nucleotidyltransferase</fullName>
        </alternativeName>
        <alternativeName>
            <fullName evidence="12">tRNA CCA-pyrophosphorylase</fullName>
        </alternativeName>
        <alternativeName>
            <fullName evidence="12">tRNA adenylyl-/cytidylyl-transferase</fullName>
        </alternativeName>
        <alternativeName>
            <fullName evidence="12">tRNA nucleotidyltransferase</fullName>
        </alternativeName>
        <alternativeName>
            <fullName evidence="12">tRNA-NT</fullName>
        </alternativeName>
    </domain>
    <domain>
        <recommendedName>
            <fullName evidence="12">2'-nucleotidase</fullName>
            <ecNumber evidence="12">3.1.3.-</ecNumber>
        </recommendedName>
    </domain>
    <domain>
        <recommendedName>
            <fullName evidence="12">2',3'-cyclic phosphodiesterase</fullName>
            <ecNumber evidence="12">3.1.4.-</ecNumber>
        </recommendedName>
    </domain>
    <domain>
        <recommendedName>
            <fullName evidence="12">Phosphatase</fullName>
        </recommendedName>
    </domain>
</protein>
<feature type="binding site" evidence="12">
    <location>
        <position position="8"/>
    </location>
    <ligand>
        <name>CTP</name>
        <dbReference type="ChEBI" id="CHEBI:37563"/>
    </ligand>
</feature>
<dbReference type="InterPro" id="IPR006674">
    <property type="entry name" value="HD_domain"/>
</dbReference>
<keyword evidence="3 12" id="KW-0819">tRNA processing</keyword>
<keyword evidence="8 12" id="KW-0378">Hydrolase</keyword>
<keyword evidence="15" id="KW-1185">Reference proteome</keyword>
<evidence type="ECO:0000256" key="9">
    <source>
        <dbReference type="ARBA" id="ARBA00022840"/>
    </source>
</evidence>
<evidence type="ECO:0000256" key="2">
    <source>
        <dbReference type="ARBA" id="ARBA00022679"/>
    </source>
</evidence>
<comment type="catalytic activity">
    <reaction evidence="12">
        <text>a tRNA precursor + 2 CTP + ATP = a tRNA with a 3' CCA end + 3 diphosphate</text>
        <dbReference type="Rhea" id="RHEA:14433"/>
        <dbReference type="Rhea" id="RHEA-COMP:10465"/>
        <dbReference type="Rhea" id="RHEA-COMP:10468"/>
        <dbReference type="ChEBI" id="CHEBI:30616"/>
        <dbReference type="ChEBI" id="CHEBI:33019"/>
        <dbReference type="ChEBI" id="CHEBI:37563"/>
        <dbReference type="ChEBI" id="CHEBI:74896"/>
        <dbReference type="ChEBI" id="CHEBI:83071"/>
        <dbReference type="EC" id="2.7.7.72"/>
    </reaction>
</comment>
<dbReference type="SUPFAM" id="SSF81301">
    <property type="entry name" value="Nucleotidyltransferase"/>
    <property type="match status" value="1"/>
</dbReference>
<comment type="cofactor">
    <cofactor evidence="12">
        <name>Mg(2+)</name>
        <dbReference type="ChEBI" id="CHEBI:18420"/>
    </cofactor>
    <text evidence="12">Magnesium is required for nucleotidyltransferase activity.</text>
</comment>
<keyword evidence="10 12" id="KW-0460">Magnesium</keyword>